<name>A0A540X2N3_9BACT</name>
<evidence type="ECO:0000313" key="4">
    <source>
        <dbReference type="EMBL" id="TQF15486.1"/>
    </source>
</evidence>
<evidence type="ECO:0000256" key="2">
    <source>
        <dbReference type="ARBA" id="ARBA00023315"/>
    </source>
</evidence>
<dbReference type="InterPro" id="IPR000182">
    <property type="entry name" value="GNAT_dom"/>
</dbReference>
<evidence type="ECO:0000313" key="5">
    <source>
        <dbReference type="Proteomes" id="UP000315369"/>
    </source>
</evidence>
<dbReference type="Proteomes" id="UP000315369">
    <property type="component" value="Unassembled WGS sequence"/>
</dbReference>
<dbReference type="PANTHER" id="PTHR30602:SF12">
    <property type="entry name" value="AMINO-ACID ACETYLTRANSFERASE NAGS1, CHLOROPLASTIC-RELATED"/>
    <property type="match status" value="1"/>
</dbReference>
<dbReference type="GO" id="GO:0004042">
    <property type="term" value="F:L-glutamate N-acetyltransferase activity"/>
    <property type="evidence" value="ECO:0007669"/>
    <property type="project" value="InterPro"/>
</dbReference>
<dbReference type="GO" id="GO:0006526">
    <property type="term" value="P:L-arginine biosynthetic process"/>
    <property type="evidence" value="ECO:0007669"/>
    <property type="project" value="InterPro"/>
</dbReference>
<reference evidence="4 5" key="1">
    <citation type="submission" date="2019-06" db="EMBL/GenBank/DDBJ databases">
        <authorList>
            <person name="Livingstone P."/>
            <person name="Whitworth D."/>
        </authorList>
    </citation>
    <scope>NUCLEOTIDE SEQUENCE [LARGE SCALE GENOMIC DNA]</scope>
    <source>
        <strain evidence="4 5">AM401</strain>
    </source>
</reference>
<dbReference type="PANTHER" id="PTHR30602">
    <property type="entry name" value="AMINO-ACID ACETYLTRANSFERASE"/>
    <property type="match status" value="1"/>
</dbReference>
<protein>
    <submittedName>
        <fullName evidence="4">GNAT family N-acetyltransferase</fullName>
    </submittedName>
</protein>
<feature type="domain" description="N-acetyltransferase" evidence="3">
    <location>
        <begin position="3"/>
        <end position="145"/>
    </location>
</feature>
<organism evidence="4 5">
    <name type="scientific">Myxococcus llanfairpwllgwyngyllgogerychwyrndrobwllllantysiliogogogochensis</name>
    <dbReference type="NCBI Taxonomy" id="2590453"/>
    <lineage>
        <taxon>Bacteria</taxon>
        <taxon>Pseudomonadati</taxon>
        <taxon>Myxococcota</taxon>
        <taxon>Myxococcia</taxon>
        <taxon>Myxococcales</taxon>
        <taxon>Cystobacterineae</taxon>
        <taxon>Myxococcaceae</taxon>
        <taxon>Myxococcus</taxon>
    </lineage>
</organism>
<dbReference type="InterPro" id="IPR016181">
    <property type="entry name" value="Acyl_CoA_acyltransferase"/>
</dbReference>
<proteinExistence type="predicted"/>
<dbReference type="AlphaFoldDB" id="A0A540X2N3"/>
<dbReference type="Pfam" id="PF00583">
    <property type="entry name" value="Acetyltransf_1"/>
    <property type="match status" value="1"/>
</dbReference>
<gene>
    <name evidence="4" type="ORF">FJV41_13255</name>
</gene>
<dbReference type="InterPro" id="IPR010167">
    <property type="entry name" value="NH2A_AcTrfase"/>
</dbReference>
<dbReference type="RefSeq" id="WP_141642828.1">
    <property type="nucleotide sequence ID" value="NZ_VIFM01000042.1"/>
</dbReference>
<accession>A0A540X2N3</accession>
<dbReference type="OrthoDB" id="9793138at2"/>
<dbReference type="NCBIfam" id="NF040501">
    <property type="entry name" value="resist_ArsN2"/>
    <property type="match status" value="1"/>
</dbReference>
<keyword evidence="1 4" id="KW-0808">Transferase</keyword>
<evidence type="ECO:0000256" key="1">
    <source>
        <dbReference type="ARBA" id="ARBA00022679"/>
    </source>
</evidence>
<dbReference type="GO" id="GO:0005737">
    <property type="term" value="C:cytoplasm"/>
    <property type="evidence" value="ECO:0007669"/>
    <property type="project" value="InterPro"/>
</dbReference>
<comment type="caution">
    <text evidence="4">The sequence shown here is derived from an EMBL/GenBank/DDBJ whole genome shotgun (WGS) entry which is preliminary data.</text>
</comment>
<evidence type="ECO:0000259" key="3">
    <source>
        <dbReference type="PROSITE" id="PS51186"/>
    </source>
</evidence>
<keyword evidence="2" id="KW-0012">Acyltransferase</keyword>
<dbReference type="EMBL" id="VIFM01000042">
    <property type="protein sequence ID" value="TQF15486.1"/>
    <property type="molecule type" value="Genomic_DNA"/>
</dbReference>
<keyword evidence="5" id="KW-1185">Reference proteome</keyword>
<sequence length="148" mass="15776">MMLTLRPARPADLGAVEALLAAADLPRQGVADHLPYFLVAEREGALVAAAGLELYGTSALLRSVVVNENQKGKGVGAELVQRLVERAGADGLEALFLLTTTAADYFPRFGFVRIDRAALPPELHASEELRGACPASAVVMRRLMARQP</sequence>
<dbReference type="Gene3D" id="3.40.630.30">
    <property type="match status" value="1"/>
</dbReference>
<dbReference type="SUPFAM" id="SSF55729">
    <property type="entry name" value="Acyl-CoA N-acyltransferases (Nat)"/>
    <property type="match status" value="1"/>
</dbReference>
<dbReference type="PROSITE" id="PS51186">
    <property type="entry name" value="GNAT"/>
    <property type="match status" value="1"/>
</dbReference>